<proteinExistence type="inferred from homology"/>
<keyword evidence="6" id="KW-1003">Cell membrane</keyword>
<evidence type="ECO:0000256" key="4">
    <source>
        <dbReference type="ARBA" id="ARBA00023136"/>
    </source>
</evidence>
<feature type="transmembrane region" description="Helical" evidence="6">
    <location>
        <begin position="112"/>
        <end position="131"/>
    </location>
</feature>
<evidence type="ECO:0000259" key="7">
    <source>
        <dbReference type="PROSITE" id="PS51012"/>
    </source>
</evidence>
<dbReference type="EMBL" id="LT629701">
    <property type="protein sequence ID" value="SDN12208.1"/>
    <property type="molecule type" value="Genomic_DNA"/>
</dbReference>
<evidence type="ECO:0000313" key="8">
    <source>
        <dbReference type="EMBL" id="SDN12208.1"/>
    </source>
</evidence>
<feature type="transmembrane region" description="Helical" evidence="6">
    <location>
        <begin position="21"/>
        <end position="40"/>
    </location>
</feature>
<feature type="domain" description="ABC transmembrane type-2" evidence="7">
    <location>
        <begin position="23"/>
        <end position="252"/>
    </location>
</feature>
<evidence type="ECO:0000256" key="5">
    <source>
        <dbReference type="ARBA" id="ARBA00023251"/>
    </source>
</evidence>
<sequence length="254" mass="27438">MKLLHDSWLVCSRAMRPLWRSPLTLAFAMFQPVLFLVLFGPLLQPLGDRFGAPDGNSWQFFVPGLLVQLAILSPGMAGFGVIFEHRSGVIERMRVTPLSRTALLLGRVAKDAVTLVAQSVLLVVVGVLFGLRASVPGALLGLLLIGLVAIALAAVSNAVALRMLDREWMFAPTMSQLSVLVVLLSGLLLPMSLAPDWLRWLSVLNPLSHVVDAERALFAGRIADPVVLTGSLVAVALTAVTVLWGTRTYQRQDS</sequence>
<dbReference type="PANTHER" id="PTHR43229:SF2">
    <property type="entry name" value="NODULATION PROTEIN J"/>
    <property type="match status" value="1"/>
</dbReference>
<dbReference type="InterPro" id="IPR000412">
    <property type="entry name" value="ABC_2_transport"/>
</dbReference>
<evidence type="ECO:0000256" key="3">
    <source>
        <dbReference type="ARBA" id="ARBA00022989"/>
    </source>
</evidence>
<dbReference type="PIRSF" id="PIRSF006648">
    <property type="entry name" value="DrrB"/>
    <property type="match status" value="1"/>
</dbReference>
<feature type="transmembrane region" description="Helical" evidence="6">
    <location>
        <begin position="226"/>
        <end position="245"/>
    </location>
</feature>
<dbReference type="RefSeq" id="WP_081900032.1">
    <property type="nucleotide sequence ID" value="NZ_JOEF01000002.1"/>
</dbReference>
<protein>
    <recommendedName>
        <fullName evidence="6">Transport permease protein</fullName>
    </recommendedName>
</protein>
<accession>A0A1G9YSV1</accession>
<dbReference type="InterPro" id="IPR051784">
    <property type="entry name" value="Nod_factor_ABC_transporter"/>
</dbReference>
<feature type="transmembrane region" description="Helical" evidence="6">
    <location>
        <begin position="137"/>
        <end position="161"/>
    </location>
</feature>
<keyword evidence="3 6" id="KW-1133">Transmembrane helix</keyword>
<dbReference type="Proteomes" id="UP000183376">
    <property type="component" value="Chromosome I"/>
</dbReference>
<comment type="similarity">
    <text evidence="6">Belongs to the ABC-2 integral membrane protein family.</text>
</comment>
<evidence type="ECO:0000256" key="6">
    <source>
        <dbReference type="RuleBase" id="RU361157"/>
    </source>
</evidence>
<comment type="subcellular location">
    <subcellularLocation>
        <location evidence="6">Cell membrane</location>
        <topology evidence="6">Multi-pass membrane protein</topology>
    </subcellularLocation>
    <subcellularLocation>
        <location evidence="1">Membrane</location>
        <topology evidence="1">Multi-pass membrane protein</topology>
    </subcellularLocation>
</comment>
<keyword evidence="4 6" id="KW-0472">Membrane</keyword>
<dbReference type="InterPro" id="IPR013525">
    <property type="entry name" value="ABC2_TM"/>
</dbReference>
<dbReference type="STRING" id="211114.SAMN04489726_5029"/>
<evidence type="ECO:0000313" key="9">
    <source>
        <dbReference type="Proteomes" id="UP000183376"/>
    </source>
</evidence>
<evidence type="ECO:0000256" key="2">
    <source>
        <dbReference type="ARBA" id="ARBA00022692"/>
    </source>
</evidence>
<keyword evidence="9" id="KW-1185">Reference proteome</keyword>
<gene>
    <name evidence="8" type="ORF">SAMN04489726_5029</name>
</gene>
<feature type="transmembrane region" description="Helical" evidence="6">
    <location>
        <begin position="60"/>
        <end position="83"/>
    </location>
</feature>
<dbReference type="GO" id="GO:0046677">
    <property type="term" value="P:response to antibiotic"/>
    <property type="evidence" value="ECO:0007669"/>
    <property type="project" value="UniProtKB-KW"/>
</dbReference>
<feature type="transmembrane region" description="Helical" evidence="6">
    <location>
        <begin position="173"/>
        <end position="193"/>
    </location>
</feature>
<reference evidence="8 9" key="1">
    <citation type="submission" date="2016-10" db="EMBL/GenBank/DDBJ databases">
        <authorList>
            <person name="de Groot N.N."/>
        </authorList>
    </citation>
    <scope>NUCLEOTIDE SEQUENCE [LARGE SCALE GENOMIC DNA]</scope>
    <source>
        <strain evidence="8 9">DSM 44149</strain>
    </source>
</reference>
<name>A0A1G9YSV1_ALLAB</name>
<keyword evidence="2 6" id="KW-0812">Transmembrane</keyword>
<dbReference type="PROSITE" id="PS51012">
    <property type="entry name" value="ABC_TM2"/>
    <property type="match status" value="1"/>
</dbReference>
<dbReference type="AlphaFoldDB" id="A0A1G9YSV1"/>
<keyword evidence="6" id="KW-0813">Transport</keyword>
<dbReference type="eggNOG" id="COG0842">
    <property type="taxonomic scope" value="Bacteria"/>
</dbReference>
<organism evidence="8 9">
    <name type="scientific">Allokutzneria albata</name>
    <name type="common">Kibdelosporangium albatum</name>
    <dbReference type="NCBI Taxonomy" id="211114"/>
    <lineage>
        <taxon>Bacteria</taxon>
        <taxon>Bacillati</taxon>
        <taxon>Actinomycetota</taxon>
        <taxon>Actinomycetes</taxon>
        <taxon>Pseudonocardiales</taxon>
        <taxon>Pseudonocardiaceae</taxon>
        <taxon>Allokutzneria</taxon>
    </lineage>
</organism>
<dbReference type="Pfam" id="PF01061">
    <property type="entry name" value="ABC2_membrane"/>
    <property type="match status" value="1"/>
</dbReference>
<dbReference type="InterPro" id="IPR047817">
    <property type="entry name" value="ABC2_TM_bact-type"/>
</dbReference>
<dbReference type="GO" id="GO:0140359">
    <property type="term" value="F:ABC-type transporter activity"/>
    <property type="evidence" value="ECO:0007669"/>
    <property type="project" value="InterPro"/>
</dbReference>
<dbReference type="PANTHER" id="PTHR43229">
    <property type="entry name" value="NODULATION PROTEIN J"/>
    <property type="match status" value="1"/>
</dbReference>
<dbReference type="GO" id="GO:0043190">
    <property type="term" value="C:ATP-binding cassette (ABC) transporter complex"/>
    <property type="evidence" value="ECO:0007669"/>
    <property type="project" value="InterPro"/>
</dbReference>
<evidence type="ECO:0000256" key="1">
    <source>
        <dbReference type="ARBA" id="ARBA00004141"/>
    </source>
</evidence>
<keyword evidence="5" id="KW-0046">Antibiotic resistance</keyword>